<name>A0A452VMK5_URSMA</name>
<keyword evidence="5" id="KW-0677">Repeat</keyword>
<comment type="subcellular location">
    <subcellularLocation>
        <location evidence="1">Secreted</location>
    </subcellularLocation>
</comment>
<evidence type="ECO:0000256" key="7">
    <source>
        <dbReference type="ARBA" id="ARBA00038536"/>
    </source>
</evidence>
<dbReference type="AlphaFoldDB" id="A0A452VMK5"/>
<evidence type="ECO:0000256" key="9">
    <source>
        <dbReference type="ARBA" id="ARBA00043261"/>
    </source>
</evidence>
<accession>A0A452VMK5</accession>
<evidence type="ECO:0000259" key="10">
    <source>
        <dbReference type="PROSITE" id="PS51390"/>
    </source>
</evidence>
<keyword evidence="9" id="KW-0062">Aspartic protease inhibitor</keyword>
<dbReference type="PRINTS" id="PR00003">
    <property type="entry name" value="4DISULPHCORE"/>
</dbReference>
<dbReference type="Ensembl" id="ENSUMAT00000041388.1">
    <property type="protein sequence ID" value="ENSUMAP00000035006.1"/>
    <property type="gene ID" value="ENSUMAG00000025174.1"/>
</dbReference>
<keyword evidence="6" id="KW-1015">Disulfide bond</keyword>
<dbReference type="PANTHER" id="PTHR19441:SF34">
    <property type="entry name" value="WAP FOUR-DISULFIDE CORE DOMAIN PROTEIN 2"/>
    <property type="match status" value="1"/>
</dbReference>
<dbReference type="GO" id="GO:0045087">
    <property type="term" value="P:innate immune response"/>
    <property type="evidence" value="ECO:0007669"/>
    <property type="project" value="TreeGrafter"/>
</dbReference>
<keyword evidence="4" id="KW-0732">Signal</keyword>
<evidence type="ECO:0000313" key="11">
    <source>
        <dbReference type="Ensembl" id="ENSUMAP00000035006"/>
    </source>
</evidence>
<dbReference type="Pfam" id="PF00095">
    <property type="entry name" value="WAP"/>
    <property type="match status" value="1"/>
</dbReference>
<evidence type="ECO:0000256" key="2">
    <source>
        <dbReference type="ARBA" id="ARBA00022525"/>
    </source>
</evidence>
<sequence length="125" mass="13361">MPCTEFQECAQCWRPTGLGLRAGLTVRLAGEDAKKPGVCPQLQADLNCTQECLSDAQCAGNLKCCQAGCATRCHLPNEKQGTCPKVSTDFPQLGLCQDQFPSIHCRGLGNSRPSGCGTQGWEICL</sequence>
<dbReference type="InterPro" id="IPR050514">
    <property type="entry name" value="WAP_four-disulfide_core"/>
</dbReference>
<proteinExistence type="predicted"/>
<evidence type="ECO:0000256" key="6">
    <source>
        <dbReference type="ARBA" id="ARBA00023157"/>
    </source>
</evidence>
<dbReference type="Gene3D" id="4.10.75.10">
    <property type="entry name" value="Elafin-like"/>
    <property type="match status" value="1"/>
</dbReference>
<evidence type="ECO:0000256" key="3">
    <source>
        <dbReference type="ARBA" id="ARBA00022690"/>
    </source>
</evidence>
<dbReference type="GeneTree" id="ENSGT00730000111410"/>
<dbReference type="InterPro" id="IPR008197">
    <property type="entry name" value="WAP_dom"/>
</dbReference>
<reference evidence="11" key="1">
    <citation type="submission" date="2019-03" db="UniProtKB">
        <authorList>
            <consortium name="Ensembl"/>
        </authorList>
    </citation>
    <scope>IDENTIFICATION</scope>
</reference>
<keyword evidence="2" id="KW-0964">Secreted</keyword>
<evidence type="ECO:0000256" key="4">
    <source>
        <dbReference type="ARBA" id="ARBA00022729"/>
    </source>
</evidence>
<evidence type="ECO:0000256" key="8">
    <source>
        <dbReference type="ARBA" id="ARBA00040032"/>
    </source>
</evidence>
<dbReference type="PROSITE" id="PS51390">
    <property type="entry name" value="WAP"/>
    <property type="match status" value="1"/>
</dbReference>
<organism evidence="11">
    <name type="scientific">Ursus maritimus</name>
    <name type="common">Polar bear</name>
    <name type="synonym">Thalarctos maritimus</name>
    <dbReference type="NCBI Taxonomy" id="29073"/>
    <lineage>
        <taxon>Eukaryota</taxon>
        <taxon>Metazoa</taxon>
        <taxon>Chordata</taxon>
        <taxon>Craniata</taxon>
        <taxon>Vertebrata</taxon>
        <taxon>Euteleostomi</taxon>
        <taxon>Mammalia</taxon>
        <taxon>Eutheria</taxon>
        <taxon>Laurasiatheria</taxon>
        <taxon>Carnivora</taxon>
        <taxon>Caniformia</taxon>
        <taxon>Ursidae</taxon>
        <taxon>Ursus</taxon>
    </lineage>
</organism>
<comment type="subunit">
    <text evidence="7">Homotrimer; disulfide-linked.</text>
</comment>
<keyword evidence="3" id="KW-0646">Protease inhibitor</keyword>
<evidence type="ECO:0000256" key="5">
    <source>
        <dbReference type="ARBA" id="ARBA00022737"/>
    </source>
</evidence>
<evidence type="ECO:0000256" key="1">
    <source>
        <dbReference type="ARBA" id="ARBA00004613"/>
    </source>
</evidence>
<feature type="domain" description="WAP" evidence="10">
    <location>
        <begin position="32"/>
        <end position="77"/>
    </location>
</feature>
<dbReference type="SMART" id="SM00217">
    <property type="entry name" value="WAP"/>
    <property type="match status" value="1"/>
</dbReference>
<dbReference type="GO" id="GO:0005615">
    <property type="term" value="C:extracellular space"/>
    <property type="evidence" value="ECO:0007669"/>
    <property type="project" value="TreeGrafter"/>
</dbReference>
<protein>
    <recommendedName>
        <fullName evidence="8">WAP four-disulfide core domain protein 2</fullName>
    </recommendedName>
</protein>
<dbReference type="GO" id="GO:0004867">
    <property type="term" value="F:serine-type endopeptidase inhibitor activity"/>
    <property type="evidence" value="ECO:0007669"/>
    <property type="project" value="TreeGrafter"/>
</dbReference>
<dbReference type="FunFam" id="4.10.75.10:FF:000001">
    <property type="entry name" value="Anosmin 1"/>
    <property type="match status" value="1"/>
</dbReference>
<dbReference type="SUPFAM" id="SSF57256">
    <property type="entry name" value="Elafin-like"/>
    <property type="match status" value="1"/>
</dbReference>
<dbReference type="GO" id="GO:0019731">
    <property type="term" value="P:antibacterial humoral response"/>
    <property type="evidence" value="ECO:0007669"/>
    <property type="project" value="TreeGrafter"/>
</dbReference>
<dbReference type="PANTHER" id="PTHR19441">
    <property type="entry name" value="WHEY ACDIC PROTEIN WAP"/>
    <property type="match status" value="1"/>
</dbReference>
<dbReference type="GO" id="GO:0019828">
    <property type="term" value="F:aspartic-type endopeptidase inhibitor activity"/>
    <property type="evidence" value="ECO:0007669"/>
    <property type="project" value="UniProtKB-KW"/>
</dbReference>
<dbReference type="InterPro" id="IPR036645">
    <property type="entry name" value="Elafin-like_sf"/>
</dbReference>